<dbReference type="Pfam" id="PF07947">
    <property type="entry name" value="YhhN"/>
    <property type="match status" value="1"/>
</dbReference>
<accession>A0A398B9V4</accession>
<feature type="transmembrane region" description="Helical" evidence="6">
    <location>
        <begin position="106"/>
        <end position="124"/>
    </location>
</feature>
<dbReference type="PANTHER" id="PTHR31885">
    <property type="entry name" value="GH04784P"/>
    <property type="match status" value="1"/>
</dbReference>
<dbReference type="GO" id="GO:0016020">
    <property type="term" value="C:membrane"/>
    <property type="evidence" value="ECO:0007669"/>
    <property type="project" value="UniProtKB-SubCell"/>
</dbReference>
<comment type="similarity">
    <text evidence="2">Belongs to the TMEM86 family.</text>
</comment>
<dbReference type="AlphaFoldDB" id="A0A398B9V4"/>
<keyword evidence="8" id="KW-1185">Reference proteome</keyword>
<dbReference type="EMBL" id="QWVT01000011">
    <property type="protein sequence ID" value="RID86765.1"/>
    <property type="molecule type" value="Genomic_DNA"/>
</dbReference>
<feature type="transmembrane region" description="Helical" evidence="6">
    <location>
        <begin position="27"/>
        <end position="46"/>
    </location>
</feature>
<dbReference type="RefSeq" id="WP_119111945.1">
    <property type="nucleotide sequence ID" value="NZ_CBCSEO010000006.1"/>
</dbReference>
<feature type="transmembrane region" description="Helical" evidence="6">
    <location>
        <begin position="5"/>
        <end position="21"/>
    </location>
</feature>
<evidence type="ECO:0000256" key="6">
    <source>
        <dbReference type="SAM" id="Phobius"/>
    </source>
</evidence>
<evidence type="ECO:0000256" key="4">
    <source>
        <dbReference type="ARBA" id="ARBA00022989"/>
    </source>
</evidence>
<protein>
    <submittedName>
        <fullName evidence="7">Lysoplasmalogenase</fullName>
    </submittedName>
</protein>
<dbReference type="PANTHER" id="PTHR31885:SF6">
    <property type="entry name" value="GH04784P"/>
    <property type="match status" value="1"/>
</dbReference>
<feature type="transmembrane region" description="Helical" evidence="6">
    <location>
        <begin position="58"/>
        <end position="86"/>
    </location>
</feature>
<comment type="caution">
    <text evidence="7">The sequence shown here is derived from an EMBL/GenBank/DDBJ whole genome shotgun (WGS) entry which is preliminary data.</text>
</comment>
<feature type="transmembrane region" description="Helical" evidence="6">
    <location>
        <begin position="136"/>
        <end position="155"/>
    </location>
</feature>
<evidence type="ECO:0000256" key="2">
    <source>
        <dbReference type="ARBA" id="ARBA00007375"/>
    </source>
</evidence>
<evidence type="ECO:0000256" key="5">
    <source>
        <dbReference type="ARBA" id="ARBA00023136"/>
    </source>
</evidence>
<dbReference type="Proteomes" id="UP000265816">
    <property type="component" value="Unassembled WGS sequence"/>
</dbReference>
<gene>
    <name evidence="7" type="ORF">D1970_05780</name>
</gene>
<keyword evidence="3 6" id="KW-0812">Transmembrane</keyword>
<sequence length="213" mass="23416">MRKAILPWLILAMSFIYIFLIPEDPIALKVSFKLIPMVLIIGYALLQLPERRAAEHYLILAGLLCSMIGDAFIAFSFVAGLGAFLVGHLFYLSGFIKMRKSSNPRLAVILLLAIYSFLIGRELIGSLQESGEGALMVPVLLYILVISLMALTAFMTGSKWAIAGSLLFVLSDTILSWNMFVSPVPFSGVFIMTTYYTAQFLIATSVRADSAES</sequence>
<name>A0A398B9V4_9BACI</name>
<keyword evidence="4 6" id="KW-1133">Transmembrane helix</keyword>
<dbReference type="InterPro" id="IPR012506">
    <property type="entry name" value="TMEM86B-like"/>
</dbReference>
<proteinExistence type="inferred from homology"/>
<evidence type="ECO:0000313" key="8">
    <source>
        <dbReference type="Proteomes" id="UP000265816"/>
    </source>
</evidence>
<dbReference type="GO" id="GO:0016787">
    <property type="term" value="F:hydrolase activity"/>
    <property type="evidence" value="ECO:0007669"/>
    <property type="project" value="TreeGrafter"/>
</dbReference>
<evidence type="ECO:0000256" key="1">
    <source>
        <dbReference type="ARBA" id="ARBA00004141"/>
    </source>
</evidence>
<organism evidence="7 8">
    <name type="scientific">Mesobacillus zeae</name>
    <dbReference type="NCBI Taxonomy" id="1917180"/>
    <lineage>
        <taxon>Bacteria</taxon>
        <taxon>Bacillati</taxon>
        <taxon>Bacillota</taxon>
        <taxon>Bacilli</taxon>
        <taxon>Bacillales</taxon>
        <taxon>Bacillaceae</taxon>
        <taxon>Mesobacillus</taxon>
    </lineage>
</organism>
<comment type="subcellular location">
    <subcellularLocation>
        <location evidence="1">Membrane</location>
        <topology evidence="1">Multi-pass membrane protein</topology>
    </subcellularLocation>
</comment>
<dbReference type="OrthoDB" id="5592477at2"/>
<reference evidence="7 8" key="1">
    <citation type="submission" date="2018-08" db="EMBL/GenBank/DDBJ databases">
        <title>Bacillus jemisoniae sp. nov., Bacillus chryseoplanitiae sp. nov., Bacillus resnikiae sp. nov., and Bacillus frankliniae sp. nov., isolated from Viking spacecraft and associated surfaces.</title>
        <authorList>
            <person name="Seuylemezian A."/>
            <person name="Vaishampayan P."/>
        </authorList>
    </citation>
    <scope>NUCLEOTIDE SEQUENCE [LARGE SCALE GENOMIC DNA]</scope>
    <source>
        <strain evidence="7 8">JJ-247</strain>
    </source>
</reference>
<evidence type="ECO:0000256" key="3">
    <source>
        <dbReference type="ARBA" id="ARBA00022692"/>
    </source>
</evidence>
<evidence type="ECO:0000313" key="7">
    <source>
        <dbReference type="EMBL" id="RID86765.1"/>
    </source>
</evidence>
<feature type="transmembrane region" description="Helical" evidence="6">
    <location>
        <begin position="175"/>
        <end position="198"/>
    </location>
</feature>
<keyword evidence="5 6" id="KW-0472">Membrane</keyword>